<reference evidence="3" key="1">
    <citation type="submission" date="2017-01" db="EMBL/GenBank/DDBJ databases">
        <authorList>
            <person name="Varghese N."/>
            <person name="Submissions S."/>
        </authorList>
    </citation>
    <scope>NUCLEOTIDE SEQUENCE [LARGE SCALE GENOMIC DNA]</scope>
    <source>
        <strain evidence="3">DM9</strain>
    </source>
</reference>
<dbReference type="AlphaFoldDB" id="A0A1N6Z2W6"/>
<evidence type="ECO:0000313" key="3">
    <source>
        <dbReference type="Proteomes" id="UP000185924"/>
    </source>
</evidence>
<accession>A0A1N6Z2W6</accession>
<dbReference type="STRING" id="1077936.SAMN05421545_2709"/>
<organism evidence="2 3">
    <name type="scientific">Pontibacter lucknowensis</name>
    <dbReference type="NCBI Taxonomy" id="1077936"/>
    <lineage>
        <taxon>Bacteria</taxon>
        <taxon>Pseudomonadati</taxon>
        <taxon>Bacteroidota</taxon>
        <taxon>Cytophagia</taxon>
        <taxon>Cytophagales</taxon>
        <taxon>Hymenobacteraceae</taxon>
        <taxon>Pontibacter</taxon>
    </lineage>
</organism>
<dbReference type="SUPFAM" id="SSF53649">
    <property type="entry name" value="Alkaline phosphatase-like"/>
    <property type="match status" value="1"/>
</dbReference>
<dbReference type="InterPro" id="IPR000917">
    <property type="entry name" value="Sulfatase_N"/>
</dbReference>
<name>A0A1N6Z2W6_9BACT</name>
<sequence>MGASEYYRQASLRIGGSNWLFRLLIGAVVAVAASCATSPTGEKVEGLQTENVIIVVIDGIRYSETWGAVPGIIPNMSTDLLHRGTFCRNFRNDGYTYTNSGHAAITTGVNQPIDNYGDELPANPSLFQQWLKQKGRPTTAAWIISSKDKLDILGNTLRPDWKDQFLPSLNCGVSGPGSGYRADSLTLVEVMKVLTTHRPNLLLINFMEPDGYAHAGNWDYYLRGIARSDRYVKQLWDFLEKDAHYKGKTTMLITTDHGRHLDSVKNGWIDHGDDCEGCQHISLLALGPDFRRDAIVETKYSLVDISATVSRMLDFEMDSTVLVPLVDTVVVDLAMDTTLTAFRKDSIRLEVKMDTTALKGNVMKDLFSRKALKQMGL</sequence>
<dbReference type="Pfam" id="PF00884">
    <property type="entry name" value="Sulfatase"/>
    <property type="match status" value="1"/>
</dbReference>
<dbReference type="RefSeq" id="WP_234986379.1">
    <property type="nucleotide sequence ID" value="NZ_FTNM01000004.1"/>
</dbReference>
<dbReference type="Gene3D" id="3.40.720.10">
    <property type="entry name" value="Alkaline Phosphatase, subunit A"/>
    <property type="match status" value="1"/>
</dbReference>
<dbReference type="Proteomes" id="UP000185924">
    <property type="component" value="Unassembled WGS sequence"/>
</dbReference>
<proteinExistence type="predicted"/>
<protein>
    <submittedName>
        <fullName evidence="2">Sulfatase</fullName>
    </submittedName>
</protein>
<feature type="domain" description="Sulfatase N-terminal" evidence="1">
    <location>
        <begin position="51"/>
        <end position="313"/>
    </location>
</feature>
<keyword evidence="3" id="KW-1185">Reference proteome</keyword>
<dbReference type="InterPro" id="IPR017850">
    <property type="entry name" value="Alkaline_phosphatase_core_sf"/>
</dbReference>
<evidence type="ECO:0000313" key="2">
    <source>
        <dbReference type="EMBL" id="SIR21137.1"/>
    </source>
</evidence>
<dbReference type="EMBL" id="FTNM01000004">
    <property type="protein sequence ID" value="SIR21137.1"/>
    <property type="molecule type" value="Genomic_DNA"/>
</dbReference>
<gene>
    <name evidence="2" type="ORF">SAMN05421545_2709</name>
</gene>
<evidence type="ECO:0000259" key="1">
    <source>
        <dbReference type="Pfam" id="PF00884"/>
    </source>
</evidence>